<name>A0A412G6U6_9FIRM</name>
<dbReference type="GeneID" id="83013958"/>
<evidence type="ECO:0000259" key="2">
    <source>
        <dbReference type="Pfam" id="PF26078"/>
    </source>
</evidence>
<dbReference type="Pfam" id="PF26079">
    <property type="entry name" value="Baseplate_J_C"/>
    <property type="match status" value="1"/>
</dbReference>
<evidence type="ECO:0000259" key="3">
    <source>
        <dbReference type="Pfam" id="PF26079"/>
    </source>
</evidence>
<organism evidence="4 5">
    <name type="scientific">Holdemania filiformis</name>
    <dbReference type="NCBI Taxonomy" id="61171"/>
    <lineage>
        <taxon>Bacteria</taxon>
        <taxon>Bacillati</taxon>
        <taxon>Bacillota</taxon>
        <taxon>Erysipelotrichia</taxon>
        <taxon>Erysipelotrichales</taxon>
        <taxon>Erysipelotrichaceae</taxon>
        <taxon>Holdemania</taxon>
    </lineage>
</organism>
<dbReference type="AlphaFoldDB" id="A0A412G6U6"/>
<gene>
    <name evidence="4" type="ORF">DWY25_00845</name>
</gene>
<proteinExistence type="inferred from homology"/>
<comment type="similarity">
    <text evidence="1">Belongs to the Mu gp47/PBSX XkdT family.</text>
</comment>
<protein>
    <submittedName>
        <fullName evidence="4">Baseplate protein J</fullName>
    </submittedName>
</protein>
<feature type="domain" description="Baseplate J-like C-terminal" evidence="3">
    <location>
        <begin position="265"/>
        <end position="353"/>
    </location>
</feature>
<dbReference type="PANTHER" id="PTHR37829:SF3">
    <property type="entry name" value="PROTEIN JAYE-RELATED"/>
    <property type="match status" value="1"/>
</dbReference>
<keyword evidence="5" id="KW-1185">Reference proteome</keyword>
<dbReference type="PANTHER" id="PTHR37829">
    <property type="entry name" value="PHAGE-LIKE ELEMENT PBSX PROTEIN XKDT"/>
    <property type="match status" value="1"/>
</dbReference>
<dbReference type="InterPro" id="IPR058530">
    <property type="entry name" value="Baseplate_J-like_C"/>
</dbReference>
<accession>A0A412G6U6</accession>
<dbReference type="RefSeq" id="WP_117892488.1">
    <property type="nucleotide sequence ID" value="NZ_CABJCV010000001.1"/>
</dbReference>
<dbReference type="EMBL" id="QRUP01000001">
    <property type="protein sequence ID" value="RGR76872.1"/>
    <property type="molecule type" value="Genomic_DNA"/>
</dbReference>
<evidence type="ECO:0000313" key="5">
    <source>
        <dbReference type="Proteomes" id="UP000284178"/>
    </source>
</evidence>
<dbReference type="InterPro" id="IPR052399">
    <property type="entry name" value="Phage_Baseplate_Assmbl_Protein"/>
</dbReference>
<evidence type="ECO:0000256" key="1">
    <source>
        <dbReference type="ARBA" id="ARBA00038087"/>
    </source>
</evidence>
<dbReference type="InterPro" id="IPR058531">
    <property type="entry name" value="Baseplate_J_M"/>
</dbReference>
<comment type="caution">
    <text evidence="4">The sequence shown here is derived from an EMBL/GenBank/DDBJ whole genome shotgun (WGS) entry which is preliminary data.</text>
</comment>
<sequence length="357" mass="39114">MKDYDYQTLLDDALSRVPDGYDKREGSVIYTTLAPVCFELSRSYWLLTWLMNLFLPDTAIEDWLDRCVGQFGVERKQAVKARRVIRTYDNIGSPLEIPISSRFRINDLTLAVTDKIDAGVYQAEAEIAGILGNQYQGDLLPIQNINNLGRAELGEVLLEGADAETDDSLRERYYDHVRRSPFGGNVADYEEKTLAIEGVGSVKVFPIWGGPGTVLLMIGNADGRTASAELIKKVQDLFQPADDPTGGLAPIGHVVTVSTSKDKVIDITASLRIKPGESFELLRQKAITEIKAYIESIPFDESTIFQSRVTVAILNVSGILDAVNVQINGAAANLALDKTAQSYEVPVIGTITLQEAG</sequence>
<dbReference type="Proteomes" id="UP000284178">
    <property type="component" value="Unassembled WGS sequence"/>
</dbReference>
<dbReference type="Pfam" id="PF26078">
    <property type="entry name" value="Baseplate_J_M"/>
    <property type="match status" value="1"/>
</dbReference>
<feature type="domain" description="Baseplate J-like central" evidence="2">
    <location>
        <begin position="181"/>
        <end position="258"/>
    </location>
</feature>
<reference evidence="4 5" key="1">
    <citation type="submission" date="2018-08" db="EMBL/GenBank/DDBJ databases">
        <title>A genome reference for cultivated species of the human gut microbiota.</title>
        <authorList>
            <person name="Zou Y."/>
            <person name="Xue W."/>
            <person name="Luo G."/>
        </authorList>
    </citation>
    <scope>NUCLEOTIDE SEQUENCE [LARGE SCALE GENOMIC DNA]</scope>
    <source>
        <strain evidence="4 5">AF24-29</strain>
    </source>
</reference>
<evidence type="ECO:0000313" key="4">
    <source>
        <dbReference type="EMBL" id="RGR76872.1"/>
    </source>
</evidence>